<evidence type="ECO:0000256" key="9">
    <source>
        <dbReference type="RuleBase" id="RU003640"/>
    </source>
</evidence>
<evidence type="ECO:0000256" key="2">
    <source>
        <dbReference type="ARBA" id="ARBA00008472"/>
    </source>
</evidence>
<dbReference type="GO" id="GO:0008137">
    <property type="term" value="F:NADH dehydrogenase (ubiquinone) activity"/>
    <property type="evidence" value="ECO:0007669"/>
    <property type="project" value="UniProtKB-UniRule"/>
</dbReference>
<evidence type="ECO:0000256" key="6">
    <source>
        <dbReference type="ARBA" id="ARBA00022989"/>
    </source>
</evidence>
<dbReference type="Pfam" id="PF00507">
    <property type="entry name" value="Oxidored_q4"/>
    <property type="match status" value="1"/>
</dbReference>
<evidence type="ECO:0000256" key="3">
    <source>
        <dbReference type="ARBA" id="ARBA00021007"/>
    </source>
</evidence>
<comment type="similarity">
    <text evidence="2 9">Belongs to the complex I subunit 3 family.</text>
</comment>
<dbReference type="PANTHER" id="PTHR11058">
    <property type="entry name" value="NADH-UBIQUINONE OXIDOREDUCTASE CHAIN 3"/>
    <property type="match status" value="1"/>
</dbReference>
<keyword evidence="9" id="KW-0249">Electron transport</keyword>
<keyword evidence="7 9" id="KW-0472">Membrane</keyword>
<keyword evidence="9" id="KW-0679">Respiratory chain</keyword>
<dbReference type="Gene3D" id="1.20.58.1610">
    <property type="entry name" value="NADH:ubiquinone/plastoquinone oxidoreductase, chain 3"/>
    <property type="match status" value="1"/>
</dbReference>
<keyword evidence="9" id="KW-1278">Translocase</keyword>
<proteinExistence type="inferred from homology"/>
<evidence type="ECO:0000256" key="8">
    <source>
        <dbReference type="ARBA" id="ARBA00049551"/>
    </source>
</evidence>
<evidence type="ECO:0000256" key="7">
    <source>
        <dbReference type="ARBA" id="ARBA00023136"/>
    </source>
</evidence>
<keyword evidence="4 9" id="KW-0813">Transport</keyword>
<evidence type="ECO:0000256" key="4">
    <source>
        <dbReference type="ARBA" id="ARBA00022448"/>
    </source>
</evidence>
<accession>A0A343A155</accession>
<dbReference type="GO" id="GO:0031966">
    <property type="term" value="C:mitochondrial membrane"/>
    <property type="evidence" value="ECO:0007669"/>
    <property type="project" value="UniProtKB-SubCell"/>
</dbReference>
<evidence type="ECO:0000256" key="5">
    <source>
        <dbReference type="ARBA" id="ARBA00022692"/>
    </source>
</evidence>
<comment type="subcellular location">
    <subcellularLocation>
        <location evidence="1">Membrane</location>
    </subcellularLocation>
    <subcellularLocation>
        <location evidence="9">Mitochondrion membrane</location>
        <topology evidence="9">Multi-pass membrane protein</topology>
    </subcellularLocation>
</comment>
<comment type="catalytic activity">
    <reaction evidence="8 9">
        <text>a ubiquinone + NADH + 5 H(+)(in) = a ubiquinol + NAD(+) + 4 H(+)(out)</text>
        <dbReference type="Rhea" id="RHEA:29091"/>
        <dbReference type="Rhea" id="RHEA-COMP:9565"/>
        <dbReference type="Rhea" id="RHEA-COMP:9566"/>
        <dbReference type="ChEBI" id="CHEBI:15378"/>
        <dbReference type="ChEBI" id="CHEBI:16389"/>
        <dbReference type="ChEBI" id="CHEBI:17976"/>
        <dbReference type="ChEBI" id="CHEBI:57540"/>
        <dbReference type="ChEBI" id="CHEBI:57945"/>
        <dbReference type="EC" id="7.1.1.2"/>
    </reaction>
</comment>
<organism evidence="10">
    <name type="scientific">Achatinella sowerbyana</name>
    <dbReference type="NCBI Taxonomy" id="115944"/>
    <lineage>
        <taxon>Eukaryota</taxon>
        <taxon>Metazoa</taxon>
        <taxon>Spiralia</taxon>
        <taxon>Lophotrochozoa</taxon>
        <taxon>Mollusca</taxon>
        <taxon>Gastropoda</taxon>
        <taxon>Heterobranchia</taxon>
        <taxon>Euthyneura</taxon>
        <taxon>Panpulmonata</taxon>
        <taxon>Eupulmonata</taxon>
        <taxon>Stylommatophora</taxon>
        <taxon>Orthurethra</taxon>
        <taxon>Achatinellidae</taxon>
        <taxon>Achatinella</taxon>
    </lineage>
</organism>
<dbReference type="InterPro" id="IPR038430">
    <property type="entry name" value="NDAH_ubi_oxred_su3_sf"/>
</dbReference>
<reference evidence="10" key="1">
    <citation type="journal article" date="2016" name="Mitochondrial DNA Part B Resour">
        <title>The complete mitochondrial genome of Achatinella sowerbyana (Gastropoda: Pulmonata: Stylommatophora).</title>
        <authorList>
            <person name="Price M.R."/>
            <person name="Forsman Z.H."/>
            <person name="Knapp I."/>
            <person name="Toonen R.J."/>
            <person name="Hadfield M.G."/>
        </authorList>
    </citation>
    <scope>NUCLEOTIDE SEQUENCE</scope>
</reference>
<feature type="transmembrane region" description="Helical" evidence="9">
    <location>
        <begin position="86"/>
        <end position="108"/>
    </location>
</feature>
<dbReference type="PANTHER" id="PTHR11058:SF9">
    <property type="entry name" value="NADH-UBIQUINONE OXIDOREDUCTASE CHAIN 3"/>
    <property type="match status" value="1"/>
</dbReference>
<evidence type="ECO:0000256" key="1">
    <source>
        <dbReference type="ARBA" id="ARBA00004370"/>
    </source>
</evidence>
<evidence type="ECO:0000313" key="10">
    <source>
        <dbReference type="EMBL" id="AOX15197.1"/>
    </source>
</evidence>
<dbReference type="GO" id="GO:0030964">
    <property type="term" value="C:NADH dehydrogenase complex"/>
    <property type="evidence" value="ECO:0007669"/>
    <property type="project" value="TreeGrafter"/>
</dbReference>
<geneLocation type="mitochondrion" evidence="10"/>
<sequence length="118" mass="14381">MFFMGSISLILIPLVMMLLYYFIYWKSYEQSYEKMSPFECGFNPMSNMRKPFSLRFFMLLILFLVFDVELVLMFPLYSVLYMNMSMLAIFMFYGFILLLLSSLLYEWFMGMLDWSKDY</sequence>
<keyword evidence="9 10" id="KW-0496">Mitochondrion</keyword>
<gene>
    <name evidence="10" type="primary">ND3</name>
</gene>
<keyword evidence="6 9" id="KW-1133">Transmembrane helix</keyword>
<dbReference type="EC" id="7.1.1.2" evidence="9"/>
<dbReference type="EMBL" id="KX356680">
    <property type="protein sequence ID" value="AOX15197.1"/>
    <property type="molecule type" value="Genomic_DNA"/>
</dbReference>
<keyword evidence="9" id="KW-0520">NAD</keyword>
<keyword evidence="9" id="KW-0830">Ubiquinone</keyword>
<protein>
    <recommendedName>
        <fullName evidence="3 9">NADH-ubiquinone oxidoreductase chain 3</fullName>
        <ecNumber evidence="9">7.1.1.2</ecNumber>
    </recommendedName>
</protein>
<feature type="transmembrane region" description="Helical" evidence="9">
    <location>
        <begin position="56"/>
        <end position="80"/>
    </location>
</feature>
<name>A0A343A155_9EUPU</name>
<dbReference type="AlphaFoldDB" id="A0A343A155"/>
<dbReference type="InterPro" id="IPR000440">
    <property type="entry name" value="NADH_UbQ/plastoQ_OxRdtase_su3"/>
</dbReference>
<keyword evidence="5 9" id="KW-0812">Transmembrane</keyword>
<comment type="function">
    <text evidence="9">Core subunit of the mitochondrial membrane respiratory chain NADH dehydrogenase (Complex I) which catalyzes electron transfer from NADH through the respiratory chain, using ubiquinone as an electron acceptor. Essential for the catalytic activity of complex I.</text>
</comment>
<feature type="transmembrane region" description="Helical" evidence="9">
    <location>
        <begin position="6"/>
        <end position="25"/>
    </location>
</feature>